<organism evidence="3 4">
    <name type="scientific">Mycobacterium senriense</name>
    <dbReference type="NCBI Taxonomy" id="2775496"/>
    <lineage>
        <taxon>Bacteria</taxon>
        <taxon>Bacillati</taxon>
        <taxon>Actinomycetota</taxon>
        <taxon>Actinomycetes</taxon>
        <taxon>Mycobacteriales</taxon>
        <taxon>Mycobacteriaceae</taxon>
        <taxon>Mycobacterium</taxon>
        <taxon>Mycobacterium avium complex (MAC)</taxon>
    </lineage>
</organism>
<dbReference type="Gene3D" id="3.40.33.10">
    <property type="entry name" value="CAP"/>
    <property type="match status" value="1"/>
</dbReference>
<dbReference type="CDD" id="cd05379">
    <property type="entry name" value="CAP_bacterial"/>
    <property type="match status" value="1"/>
</dbReference>
<dbReference type="Pfam" id="PF00188">
    <property type="entry name" value="CAP"/>
    <property type="match status" value="1"/>
</dbReference>
<dbReference type="EMBL" id="AP024828">
    <property type="protein sequence ID" value="BCZ21788.1"/>
    <property type="molecule type" value="Genomic_DNA"/>
</dbReference>
<dbReference type="InterPro" id="IPR035940">
    <property type="entry name" value="CAP_sf"/>
</dbReference>
<dbReference type="PANTHER" id="PTHR31157">
    <property type="entry name" value="SCP DOMAIN-CONTAINING PROTEIN"/>
    <property type="match status" value="1"/>
</dbReference>
<feature type="domain" description="SCP" evidence="2">
    <location>
        <begin position="80"/>
        <end position="187"/>
    </location>
</feature>
<gene>
    <name evidence="3" type="ORF">MTY59_16430</name>
</gene>
<evidence type="ECO:0000313" key="4">
    <source>
        <dbReference type="Proteomes" id="UP000826012"/>
    </source>
</evidence>
<evidence type="ECO:0000259" key="2">
    <source>
        <dbReference type="Pfam" id="PF00188"/>
    </source>
</evidence>
<proteinExistence type="predicted"/>
<evidence type="ECO:0000256" key="1">
    <source>
        <dbReference type="SAM" id="MobiDB-lite"/>
    </source>
</evidence>
<name>A0ABN6IFE7_9MYCO</name>
<evidence type="ECO:0000313" key="3">
    <source>
        <dbReference type="EMBL" id="BCZ21788.1"/>
    </source>
</evidence>
<accession>A0ABN6IFE7</accession>
<reference evidence="3 4" key="1">
    <citation type="submission" date="2021-07" db="EMBL/GenBank/DDBJ databases">
        <title>Complete genome sequence of nontuberculous Mycobacterium sp. TY59.</title>
        <authorList>
            <person name="Fukushima K."/>
        </authorList>
    </citation>
    <scope>NUCLEOTIDE SEQUENCE [LARGE SCALE GENOMIC DNA]</scope>
    <source>
        <strain evidence="3 4">TY59</strain>
    </source>
</reference>
<feature type="region of interest" description="Disordered" evidence="1">
    <location>
        <begin position="191"/>
        <end position="217"/>
    </location>
</feature>
<protein>
    <recommendedName>
        <fullName evidence="2">SCP domain-containing protein</fullName>
    </recommendedName>
</protein>
<dbReference type="InterPro" id="IPR014044">
    <property type="entry name" value="CAP_dom"/>
</dbReference>
<keyword evidence="4" id="KW-1185">Reference proteome</keyword>
<dbReference type="Proteomes" id="UP000826012">
    <property type="component" value="Chromosome"/>
</dbReference>
<dbReference type="PANTHER" id="PTHR31157:SF1">
    <property type="entry name" value="SCP DOMAIN-CONTAINING PROTEIN"/>
    <property type="match status" value="1"/>
</dbReference>
<sequence>MVAERPPRSTADHRLLANKEDLDMQYRPQRLPAVMVAAGALLSIPVAHADNDNNTLIPNNKRLNDSVVANVFTVQHQAGCSNDVRISPQLQAAAQRHTQDVLNNRALDGDIGSDGSGPQDRANAAGFHGPVAETVAINQSIAISGNDLINRWYYNPDYFKIMSSCANSQMGVWSLNSPDRTVVVAVYGQPQADPSGRGATPLNTDGQNIPLDPSPDYDASDEVQFGLNWFPWILRGVYPPPGNPPQ</sequence>